<keyword evidence="5" id="KW-0057">Aromatic amino acid biosynthesis</keyword>
<accession>A0A835IXQ3</accession>
<dbReference type="InterPro" id="IPR002812">
    <property type="entry name" value="DHQS"/>
</dbReference>
<organism evidence="9 10">
    <name type="scientific">Coptis chinensis</name>
    <dbReference type="NCBI Taxonomy" id="261450"/>
    <lineage>
        <taxon>Eukaryota</taxon>
        <taxon>Viridiplantae</taxon>
        <taxon>Streptophyta</taxon>
        <taxon>Embryophyta</taxon>
        <taxon>Tracheophyta</taxon>
        <taxon>Spermatophyta</taxon>
        <taxon>Magnoliopsida</taxon>
        <taxon>Ranunculales</taxon>
        <taxon>Ranunculaceae</taxon>
        <taxon>Coptidoideae</taxon>
        <taxon>Coptis</taxon>
    </lineage>
</organism>
<evidence type="ECO:0000256" key="5">
    <source>
        <dbReference type="ARBA" id="ARBA00023141"/>
    </source>
</evidence>
<sequence>MGKKKDIAWEHCTIVDGTTGKTKCNYCDKVMNGGGITRLKHHLVGGFDVEKCSKCSEEVSNLFRHMVNERHVSKYIKRRNARTTPRKRYTKAICAPLQEGLSGEAVLELQDGSALLSTPMHEDFDKESDEETPDASAIVLAEEVEGDHGHTNDIGWQHCTKVDGSPNKTQCNYCHKVMNGGGITRLKHHLVGGFDVEKCLECGEEVRDLFKYMLDEEKQSKYTKRATPRKRTSSALLTPTQEGSDVVSDIERQHARALIVADHLESGSGHKNDIGWQHCSRIDGNSNKTRCNYCDKIMNGGGITRLKRHLAGGYYDVEKCSKCGEDVSDLFKALLDGYRNSKRTKRGARKRATSALSTPIQHAKGQSVACLDSGGSQTKLVLIWTESTEVMTAAVENGWNTFIFPAQKRDLAYEWSSIATICPLFVEDGGLFDVENRRIAWFYEISSPEELNKLQVVDEEVKNIVVDLLDRQAVSSENIVAALQDTQKAVFAISNTPSEAKIFLEALDEGLGGVVLKIEDVDAVHELKGFVDKRHEMVNLLNLIKATVTRVQVLGMGDRVCMDLCSLMRPGEGILVGSHDRGLFLVPPESEEANYVASRAFRVNAGPVHAYVAIPGGKTSYLSELQEGKEVLVVHQSGQQRTALIGRVTIENRPLILVEAKSSLDNHTLYSILLDNTGTVGLVSPSQMVIPVTSLVVGDEIMLRVQGESRHTGIDIRDIIPS</sequence>
<keyword evidence="2" id="KW-0479">Metal-binding</keyword>
<proteinExistence type="predicted"/>
<evidence type="ECO:0000313" key="10">
    <source>
        <dbReference type="Proteomes" id="UP000631114"/>
    </source>
</evidence>
<keyword evidence="4" id="KW-0862">Zinc</keyword>
<evidence type="ECO:0000313" key="9">
    <source>
        <dbReference type="EMBL" id="KAF9625401.1"/>
    </source>
</evidence>
<dbReference type="PANTHER" id="PTHR33563:SF1">
    <property type="entry name" value="3-DEHYDROQUINATE SYNTHASE"/>
    <property type="match status" value="1"/>
</dbReference>
<feature type="domain" description="BED-type" evidence="8">
    <location>
        <begin position="270"/>
        <end position="327"/>
    </location>
</feature>
<keyword evidence="3 6" id="KW-0863">Zinc-finger</keyword>
<evidence type="ECO:0000256" key="7">
    <source>
        <dbReference type="SAM" id="MobiDB-lite"/>
    </source>
</evidence>
<feature type="region of interest" description="Disordered" evidence="7">
    <location>
        <begin position="223"/>
        <end position="245"/>
    </location>
</feature>
<dbReference type="Pfam" id="PF26558">
    <property type="entry name" value="DHQS_2nd"/>
    <property type="match status" value="1"/>
</dbReference>
<dbReference type="GO" id="GO:0008652">
    <property type="term" value="P:amino acid biosynthetic process"/>
    <property type="evidence" value="ECO:0007669"/>
    <property type="project" value="UniProtKB-KW"/>
</dbReference>
<reference evidence="9 10" key="1">
    <citation type="submission" date="2020-10" db="EMBL/GenBank/DDBJ databases">
        <title>The Coptis chinensis genome and diversification of protoberbering-type alkaloids.</title>
        <authorList>
            <person name="Wang B."/>
            <person name="Shu S."/>
            <person name="Song C."/>
            <person name="Liu Y."/>
        </authorList>
    </citation>
    <scope>NUCLEOTIDE SEQUENCE [LARGE SCALE GENOMIC DNA]</scope>
    <source>
        <strain evidence="9">HL-2020</strain>
        <tissue evidence="9">Leaf</tissue>
    </source>
</reference>
<dbReference type="Proteomes" id="UP000631114">
    <property type="component" value="Unassembled WGS sequence"/>
</dbReference>
<dbReference type="OrthoDB" id="3275at2759"/>
<dbReference type="AlphaFoldDB" id="A0A835IXQ3"/>
<dbReference type="InterPro" id="IPR030960">
    <property type="entry name" value="DHQS/DOIS_N"/>
</dbReference>
<gene>
    <name evidence="9" type="ORF">IFM89_022386</name>
</gene>
<evidence type="ECO:0000256" key="6">
    <source>
        <dbReference type="PROSITE-ProRule" id="PRU00027"/>
    </source>
</evidence>
<protein>
    <recommendedName>
        <fullName evidence="8">BED-type domain-containing protein</fullName>
    </recommendedName>
</protein>
<feature type="domain" description="BED-type" evidence="8">
    <location>
        <begin position="150"/>
        <end position="206"/>
    </location>
</feature>
<evidence type="ECO:0000256" key="1">
    <source>
        <dbReference type="ARBA" id="ARBA00022605"/>
    </source>
</evidence>
<name>A0A835IXQ3_9MAGN</name>
<dbReference type="GO" id="GO:0003677">
    <property type="term" value="F:DNA binding"/>
    <property type="evidence" value="ECO:0007669"/>
    <property type="project" value="InterPro"/>
</dbReference>
<dbReference type="PROSITE" id="PS50808">
    <property type="entry name" value="ZF_BED"/>
    <property type="match status" value="3"/>
</dbReference>
<dbReference type="GO" id="GO:0016491">
    <property type="term" value="F:oxidoreductase activity"/>
    <property type="evidence" value="ECO:0007669"/>
    <property type="project" value="InterPro"/>
</dbReference>
<comment type="caution">
    <text evidence="9">The sequence shown here is derived from an EMBL/GenBank/DDBJ whole genome shotgun (WGS) entry which is preliminary data.</text>
</comment>
<dbReference type="GO" id="GO:0008270">
    <property type="term" value="F:zinc ion binding"/>
    <property type="evidence" value="ECO:0007669"/>
    <property type="project" value="UniProtKB-KW"/>
</dbReference>
<evidence type="ECO:0000256" key="3">
    <source>
        <dbReference type="ARBA" id="ARBA00022771"/>
    </source>
</evidence>
<dbReference type="GO" id="GO:0003856">
    <property type="term" value="F:3-dehydroquinate synthase activity"/>
    <property type="evidence" value="ECO:0007669"/>
    <property type="project" value="InterPro"/>
</dbReference>
<evidence type="ECO:0000256" key="2">
    <source>
        <dbReference type="ARBA" id="ARBA00022723"/>
    </source>
</evidence>
<feature type="domain" description="BED-type" evidence="8">
    <location>
        <begin position="3"/>
        <end position="59"/>
    </location>
</feature>
<evidence type="ECO:0000259" key="8">
    <source>
        <dbReference type="PROSITE" id="PS50808"/>
    </source>
</evidence>
<dbReference type="EMBL" id="JADFTS010000001">
    <property type="protein sequence ID" value="KAF9625401.1"/>
    <property type="molecule type" value="Genomic_DNA"/>
</dbReference>
<feature type="compositionally biased region" description="Polar residues" evidence="7">
    <location>
        <begin position="233"/>
        <end position="243"/>
    </location>
</feature>
<dbReference type="Pfam" id="PF01959">
    <property type="entry name" value="DHQS"/>
    <property type="match status" value="1"/>
</dbReference>
<dbReference type="PANTHER" id="PTHR33563">
    <property type="match status" value="1"/>
</dbReference>
<keyword evidence="1" id="KW-0028">Amino-acid biosynthesis</keyword>
<evidence type="ECO:0000256" key="4">
    <source>
        <dbReference type="ARBA" id="ARBA00022833"/>
    </source>
</evidence>
<dbReference type="GO" id="GO:0009073">
    <property type="term" value="P:aromatic amino acid family biosynthetic process"/>
    <property type="evidence" value="ECO:0007669"/>
    <property type="project" value="UniProtKB-KW"/>
</dbReference>
<dbReference type="Pfam" id="PF02892">
    <property type="entry name" value="zf-BED"/>
    <property type="match status" value="3"/>
</dbReference>
<keyword evidence="10" id="KW-1185">Reference proteome</keyword>
<feature type="compositionally biased region" description="Basic residues" evidence="7">
    <location>
        <begin position="223"/>
        <end position="232"/>
    </location>
</feature>
<dbReference type="InterPro" id="IPR003656">
    <property type="entry name" value="Znf_BED"/>
</dbReference>
<dbReference type="InterPro" id="IPR056179">
    <property type="entry name" value="DHQS_C"/>
</dbReference>